<comment type="caution">
    <text evidence="2">The sequence shown here is derived from an EMBL/GenBank/DDBJ whole genome shotgun (WGS) entry which is preliminary data.</text>
</comment>
<reference evidence="2" key="1">
    <citation type="submission" date="2021-02" db="EMBL/GenBank/DDBJ databases">
        <authorList>
            <person name="Nowell W R."/>
        </authorList>
    </citation>
    <scope>NUCLEOTIDE SEQUENCE</scope>
</reference>
<dbReference type="EMBL" id="CAJNOQ010016701">
    <property type="protein sequence ID" value="CAF1385994.1"/>
    <property type="molecule type" value="Genomic_DNA"/>
</dbReference>
<proteinExistence type="predicted"/>
<evidence type="ECO:0000313" key="3">
    <source>
        <dbReference type="EMBL" id="CAF4281024.1"/>
    </source>
</evidence>
<evidence type="ECO:0000313" key="2">
    <source>
        <dbReference type="EMBL" id="CAF1385994.1"/>
    </source>
</evidence>
<sequence>MRVKVKILSVLLLSIDPLENLKTGDSYQQFYEIWVFLDVADNTTERVKSAVDENTANLVGLRTACPDDLKNSDVFELEDEITLIEASKLFVRGAVSGATCDFKTKCATKHCSCKKAGVACSTKCHSKRGACENTK</sequence>
<keyword evidence="4" id="KW-1185">Reference proteome</keyword>
<dbReference type="Proteomes" id="UP000663829">
    <property type="component" value="Unassembled WGS sequence"/>
</dbReference>
<dbReference type="Proteomes" id="UP000681722">
    <property type="component" value="Unassembled WGS sequence"/>
</dbReference>
<keyword evidence="1" id="KW-0732">Signal</keyword>
<gene>
    <name evidence="2" type="ORF">GPM918_LOCUS32560</name>
    <name evidence="3" type="ORF">SRO942_LOCUS33231</name>
</gene>
<evidence type="ECO:0000256" key="1">
    <source>
        <dbReference type="SAM" id="SignalP"/>
    </source>
</evidence>
<protein>
    <submittedName>
        <fullName evidence="2">Uncharacterized protein</fullName>
    </submittedName>
</protein>
<name>A0A815JSC4_9BILA</name>
<dbReference type="EMBL" id="CAJOBC010082103">
    <property type="protein sequence ID" value="CAF4281024.1"/>
    <property type="molecule type" value="Genomic_DNA"/>
</dbReference>
<accession>A0A815JSC4</accession>
<organism evidence="2 4">
    <name type="scientific">Didymodactylos carnosus</name>
    <dbReference type="NCBI Taxonomy" id="1234261"/>
    <lineage>
        <taxon>Eukaryota</taxon>
        <taxon>Metazoa</taxon>
        <taxon>Spiralia</taxon>
        <taxon>Gnathifera</taxon>
        <taxon>Rotifera</taxon>
        <taxon>Eurotatoria</taxon>
        <taxon>Bdelloidea</taxon>
        <taxon>Philodinida</taxon>
        <taxon>Philodinidae</taxon>
        <taxon>Didymodactylos</taxon>
    </lineage>
</organism>
<feature type="signal peptide" evidence="1">
    <location>
        <begin position="1"/>
        <end position="20"/>
    </location>
</feature>
<evidence type="ECO:0000313" key="4">
    <source>
        <dbReference type="Proteomes" id="UP000663829"/>
    </source>
</evidence>
<dbReference type="AlphaFoldDB" id="A0A815JSC4"/>
<dbReference type="OrthoDB" id="2430997at2759"/>
<feature type="chain" id="PRO_5036227896" evidence="1">
    <location>
        <begin position="21"/>
        <end position="135"/>
    </location>
</feature>